<accession>A0A502G8Q5</accession>
<sequence length="88" mass="9485">MDHPREKSVFKTLDDIAAALNPAALNTEAQTLSAVPTAEWVSPRREWNGARPANEDSWASQVARYLQQRSPAGAFASGPLPRAAGRGE</sequence>
<proteinExistence type="predicted"/>
<reference evidence="1 2" key="1">
    <citation type="journal article" date="2019" name="Environ. Microbiol.">
        <title>Species interactions and distinct microbial communities in high Arctic permafrost affected cryosols are associated with the CH4 and CO2 gas fluxes.</title>
        <authorList>
            <person name="Altshuler I."/>
            <person name="Hamel J."/>
            <person name="Turney S."/>
            <person name="Magnuson E."/>
            <person name="Levesque R."/>
            <person name="Greer C."/>
            <person name="Whyte L.G."/>
        </authorList>
    </citation>
    <scope>NUCLEOTIDE SEQUENCE [LARGE SCALE GENOMIC DNA]</scope>
    <source>
        <strain evidence="1 2">S9.3B</strain>
    </source>
</reference>
<dbReference type="AlphaFoldDB" id="A0A502G8Q5"/>
<gene>
    <name evidence="1" type="ORF">EAH89_09765</name>
</gene>
<evidence type="ECO:0000313" key="1">
    <source>
        <dbReference type="EMBL" id="TPG57710.1"/>
    </source>
</evidence>
<organism evidence="1 2">
    <name type="scientific">Muricoccus nepalensis</name>
    <dbReference type="NCBI Taxonomy" id="1854500"/>
    <lineage>
        <taxon>Bacteria</taxon>
        <taxon>Pseudomonadati</taxon>
        <taxon>Pseudomonadota</taxon>
        <taxon>Alphaproteobacteria</taxon>
        <taxon>Acetobacterales</taxon>
        <taxon>Roseomonadaceae</taxon>
        <taxon>Muricoccus</taxon>
    </lineage>
</organism>
<dbReference type="Proteomes" id="UP000317078">
    <property type="component" value="Unassembled WGS sequence"/>
</dbReference>
<protein>
    <submittedName>
        <fullName evidence="1">Uncharacterized protein</fullName>
    </submittedName>
</protein>
<dbReference type="RefSeq" id="WP_140882631.1">
    <property type="nucleotide sequence ID" value="NZ_RCZP01000007.1"/>
</dbReference>
<keyword evidence="2" id="KW-1185">Reference proteome</keyword>
<name>A0A502G8Q5_9PROT</name>
<evidence type="ECO:0000313" key="2">
    <source>
        <dbReference type="Proteomes" id="UP000317078"/>
    </source>
</evidence>
<comment type="caution">
    <text evidence="1">The sequence shown here is derived from an EMBL/GenBank/DDBJ whole genome shotgun (WGS) entry which is preliminary data.</text>
</comment>
<dbReference type="EMBL" id="RCZP01000007">
    <property type="protein sequence ID" value="TPG57710.1"/>
    <property type="molecule type" value="Genomic_DNA"/>
</dbReference>